<dbReference type="STRING" id="224129.A0A1W4XTZ2"/>
<feature type="domain" description="BMP and activin membrane-bound inhibitor C-terminal" evidence="4">
    <location>
        <begin position="222"/>
        <end position="270"/>
    </location>
</feature>
<reference evidence="6" key="1">
    <citation type="submission" date="2025-08" db="UniProtKB">
        <authorList>
            <consortium name="RefSeq"/>
        </authorList>
    </citation>
    <scope>IDENTIFICATION</scope>
    <source>
        <tissue evidence="6">Entire body</tissue>
    </source>
</reference>
<sequence>MCERDYVVFDSKRNEESERIRCRNPTAILAILFVTVITLISGVRGAVEMEEMISSSSETISTSINRPKSVSASTSDNQQQFNHQRRLGWPNFFTDYVRCFCNLPVCVSSGYMCKSGGGGCFSDVQDGTSETRQAPSYQGRHGCLELITDKEQRAWCEKGNNSKSSTKKRQHPRSLFHCCYHDMCNHVDSPETRLLLNSSLFEETMKSIEDRQVTEAQQEDLLYTNSDVWFRAATIALPICGLVIVIALVLLAVRLLQPEPEDIPNHKLGMPPYILTHHSDLSSRRHNRIIRSPIKSSHHHNPLFSNHTEDYTGQSYLPLIIQKDKGNLDANCDKKNETHARFNILNDNSSLVPYSFYDSKEITGESDKYQKSVEYDYKENLNTVTDNNSLTGNRNCFSDVLTISEKTYCKEPIS</sequence>
<feature type="transmembrane region" description="Helical" evidence="2">
    <location>
        <begin position="228"/>
        <end position="253"/>
    </location>
</feature>
<evidence type="ECO:0000259" key="3">
    <source>
        <dbReference type="Pfam" id="PF06211"/>
    </source>
</evidence>
<evidence type="ECO:0000313" key="5">
    <source>
        <dbReference type="Proteomes" id="UP000192223"/>
    </source>
</evidence>
<name>A0A1W4XTZ2_AGRPL</name>
<dbReference type="AlphaFoldDB" id="A0A1W4XTZ2"/>
<keyword evidence="2" id="KW-0472">Membrane</keyword>
<accession>A0A1W4XTZ2</accession>
<gene>
    <name evidence="6" type="primary">LOC108744554</name>
</gene>
<feature type="domain" description="BMP and activin membrane-bound inhibitor N-terminal" evidence="3">
    <location>
        <begin position="97"/>
        <end position="186"/>
    </location>
</feature>
<dbReference type="OrthoDB" id="5914644at2759"/>
<feature type="compositionally biased region" description="Polar residues" evidence="1">
    <location>
        <begin position="65"/>
        <end position="76"/>
    </location>
</feature>
<protein>
    <submittedName>
        <fullName evidence="6">Uncharacterized protein LOC108744554 isoform X1</fullName>
    </submittedName>
</protein>
<dbReference type="KEGG" id="apln:108744554"/>
<dbReference type="Pfam" id="PF19337">
    <property type="entry name" value="BAMBI_C"/>
    <property type="match status" value="1"/>
</dbReference>
<dbReference type="CDD" id="cd23576">
    <property type="entry name" value="TFP_LU_ECD_BAMBI"/>
    <property type="match status" value="1"/>
</dbReference>
<feature type="transmembrane region" description="Helical" evidence="2">
    <location>
        <begin position="27"/>
        <end position="47"/>
    </location>
</feature>
<dbReference type="InParanoid" id="A0A1W4XTZ2"/>
<evidence type="ECO:0000256" key="1">
    <source>
        <dbReference type="SAM" id="MobiDB-lite"/>
    </source>
</evidence>
<dbReference type="GeneID" id="108744554"/>
<dbReference type="Gene3D" id="2.10.60.10">
    <property type="entry name" value="CD59"/>
    <property type="match status" value="1"/>
</dbReference>
<keyword evidence="2" id="KW-0812">Transmembrane</keyword>
<keyword evidence="2" id="KW-1133">Transmembrane helix</keyword>
<evidence type="ECO:0000256" key="2">
    <source>
        <dbReference type="SAM" id="Phobius"/>
    </source>
</evidence>
<dbReference type="Proteomes" id="UP000192223">
    <property type="component" value="Unplaced"/>
</dbReference>
<feature type="region of interest" description="Disordered" evidence="1">
    <location>
        <begin position="57"/>
        <end position="76"/>
    </location>
</feature>
<dbReference type="InterPro" id="IPR045806">
    <property type="entry name" value="BAMBI_C"/>
</dbReference>
<dbReference type="RefSeq" id="XP_018335890.1">
    <property type="nucleotide sequence ID" value="XM_018480388.2"/>
</dbReference>
<keyword evidence="5" id="KW-1185">Reference proteome</keyword>
<organism evidence="5 6">
    <name type="scientific">Agrilus planipennis</name>
    <name type="common">Emerald ash borer</name>
    <name type="synonym">Agrilus marcopoli</name>
    <dbReference type="NCBI Taxonomy" id="224129"/>
    <lineage>
        <taxon>Eukaryota</taxon>
        <taxon>Metazoa</taxon>
        <taxon>Ecdysozoa</taxon>
        <taxon>Arthropoda</taxon>
        <taxon>Hexapoda</taxon>
        <taxon>Insecta</taxon>
        <taxon>Pterygota</taxon>
        <taxon>Neoptera</taxon>
        <taxon>Endopterygota</taxon>
        <taxon>Coleoptera</taxon>
        <taxon>Polyphaga</taxon>
        <taxon>Elateriformia</taxon>
        <taxon>Buprestoidea</taxon>
        <taxon>Buprestidae</taxon>
        <taxon>Agrilinae</taxon>
        <taxon>Agrilus</taxon>
    </lineage>
</organism>
<proteinExistence type="predicted"/>
<evidence type="ECO:0000313" key="6">
    <source>
        <dbReference type="RefSeq" id="XP_018335890.1"/>
    </source>
</evidence>
<dbReference type="InterPro" id="IPR045807">
    <property type="entry name" value="BAMBI_N"/>
</dbReference>
<evidence type="ECO:0000259" key="4">
    <source>
        <dbReference type="Pfam" id="PF19337"/>
    </source>
</evidence>
<dbReference type="Pfam" id="PF06211">
    <property type="entry name" value="BAMBI"/>
    <property type="match status" value="1"/>
</dbReference>
<dbReference type="InterPro" id="IPR045860">
    <property type="entry name" value="Snake_toxin-like_sf"/>
</dbReference>